<dbReference type="HOGENOM" id="CLU_2355141_0_0_9"/>
<protein>
    <submittedName>
        <fullName evidence="1">Uncharacterized protein</fullName>
    </submittedName>
</protein>
<dbReference type="KEGG" id="dca:Desca_2201"/>
<reference evidence="1 2" key="1">
    <citation type="submission" date="2011-05" db="EMBL/GenBank/DDBJ databases">
        <title>Complete sequence of Desulfotomaculum carboxydivorans CO-1-SRB.</title>
        <authorList>
            <consortium name="US DOE Joint Genome Institute"/>
            <person name="Lucas S."/>
            <person name="Han J."/>
            <person name="Lapidus A."/>
            <person name="Cheng J.-F."/>
            <person name="Goodwin L."/>
            <person name="Pitluck S."/>
            <person name="Peters L."/>
            <person name="Mikhailova N."/>
            <person name="Lu M."/>
            <person name="Han C."/>
            <person name="Tapia R."/>
            <person name="Land M."/>
            <person name="Hauser L."/>
            <person name="Kyrpides N."/>
            <person name="Ivanova N."/>
            <person name="Pagani I."/>
            <person name="Stams A."/>
            <person name="Plugge C."/>
            <person name="Muyzer G."/>
            <person name="Kuever J."/>
            <person name="Parshina S."/>
            <person name="Ivanova A."/>
            <person name="Nazina T."/>
            <person name="Woyke T."/>
        </authorList>
    </citation>
    <scope>NUCLEOTIDE SEQUENCE [LARGE SCALE GENOMIC DNA]</scope>
    <source>
        <strain evidence="2">DSM 14880 / VKM B-2319 / CO-1-SRB</strain>
    </source>
</reference>
<evidence type="ECO:0000313" key="1">
    <source>
        <dbReference type="EMBL" id="AEF95040.1"/>
    </source>
</evidence>
<keyword evidence="2" id="KW-1185">Reference proteome</keyword>
<gene>
    <name evidence="1" type="ordered locus">Desca_2201</name>
</gene>
<dbReference type="Proteomes" id="UP000009226">
    <property type="component" value="Chromosome"/>
</dbReference>
<accession>F6B2T2</accession>
<organism evidence="1 2">
    <name type="scientific">Desulfotomaculum nigrificans (strain DSM 14880 / VKM B-2319 / CO-1-SRB)</name>
    <name type="common">Desulfotomaculum carboxydivorans</name>
    <dbReference type="NCBI Taxonomy" id="868595"/>
    <lineage>
        <taxon>Bacteria</taxon>
        <taxon>Bacillati</taxon>
        <taxon>Bacillota</taxon>
        <taxon>Clostridia</taxon>
        <taxon>Eubacteriales</taxon>
        <taxon>Desulfotomaculaceae</taxon>
        <taxon>Desulfotomaculum</taxon>
    </lineage>
</organism>
<dbReference type="AlphaFoldDB" id="F6B2T2"/>
<dbReference type="EMBL" id="CP002736">
    <property type="protein sequence ID" value="AEF95040.1"/>
    <property type="molecule type" value="Genomic_DNA"/>
</dbReference>
<sequence>MGEATDTAHLDVRCFSMSTTLRLVASTSVGAAKEHAAAGMSRPQRSEAKEKYFIPLMGPKNQHAPRAVCCQSLTRKTYIHCFGGSLPISFVPAMAR</sequence>
<name>F6B2T2_DESCC</name>
<proteinExistence type="predicted"/>
<evidence type="ECO:0000313" key="2">
    <source>
        <dbReference type="Proteomes" id="UP000009226"/>
    </source>
</evidence>